<sequence>MGVTENIQDAISLSTCSPLSANGQDSKRCVSESYKVTICKRQKYFHSISFNEGLITTTSPKVAVIGVGSRGLSILERLAANYDQNKNYILNIYLIDPGRYPGQGIHSSEQSPHLLINTVACQVTMFLDESITNCGPIRKGPSLFDWAREENYRKMPNGQYMKGCDGGSEIEPNDYLPRQLLGEYLRWVYDYLVSNLPSGIIVHHYNQTVIDIHCLNDGGVKLFLNDGCSFNVDCAVLTTGHDQNALDNVELHYDQFVNECRSMNPHLRYLRAYPLSQLQSIDQHSRVAIQGLGLSCHDVLSELTCGRGGQFVYGDNDELTYIRSGHEPEKIYVYSRNCLPFSARGRNEKSVGGQYQARFFTRAMIDQLREENGYFQLDFEKQVLPVLINEMCYVYECTLRNNWLVSHDEFEPSEETRQVIHRLLYPLDNVIIDYNSFTFWIIDFIEQDLDEAYLGNVSSPVKAATDLLRDVRDTIRYTVDFRGLTPRSHQYFIENICPVMNRIAVGPPKERNIQLLALIRAGVVEFACVPNAQPRVRCDRARASFVIESKSMQECIVDVLIKGMMESFYPERNNSCLIRNMLKRGLIRPFSNGDYRPGGIDINENQNLISAEGLTIQNIWALGNIVEGPNFYTYVLPRPLVNSRALQDAGKCVFKIFSLLDKCLAPSN</sequence>
<dbReference type="EMBL" id="CAJOBC010005982">
    <property type="protein sequence ID" value="CAF3882545.1"/>
    <property type="molecule type" value="Genomic_DNA"/>
</dbReference>
<dbReference type="Pfam" id="PF13454">
    <property type="entry name" value="NAD_binding_9"/>
    <property type="match status" value="1"/>
</dbReference>
<dbReference type="EMBL" id="CAJNOQ010005982">
    <property type="protein sequence ID" value="CAF1118869.1"/>
    <property type="molecule type" value="Genomic_DNA"/>
</dbReference>
<evidence type="ECO:0000313" key="3">
    <source>
        <dbReference type="EMBL" id="CAF3882545.1"/>
    </source>
</evidence>
<gene>
    <name evidence="2" type="ORF">GPM918_LOCUS19589</name>
    <name evidence="3" type="ORF">SRO942_LOCUS19586</name>
</gene>
<dbReference type="InterPro" id="IPR052189">
    <property type="entry name" value="L-asp_N-monooxygenase_NS-form"/>
</dbReference>
<evidence type="ECO:0000259" key="1">
    <source>
        <dbReference type="Pfam" id="PF13454"/>
    </source>
</evidence>
<dbReference type="Proteomes" id="UP000681722">
    <property type="component" value="Unassembled WGS sequence"/>
</dbReference>
<dbReference type="InterPro" id="IPR036188">
    <property type="entry name" value="FAD/NAD-bd_sf"/>
</dbReference>
<evidence type="ECO:0000313" key="2">
    <source>
        <dbReference type="EMBL" id="CAF1118869.1"/>
    </source>
</evidence>
<dbReference type="OrthoDB" id="5185064at2759"/>
<keyword evidence="4" id="KW-1185">Reference proteome</keyword>
<proteinExistence type="predicted"/>
<accession>A0A814QDJ9</accession>
<organism evidence="2 4">
    <name type="scientific">Didymodactylos carnosus</name>
    <dbReference type="NCBI Taxonomy" id="1234261"/>
    <lineage>
        <taxon>Eukaryota</taxon>
        <taxon>Metazoa</taxon>
        <taxon>Spiralia</taxon>
        <taxon>Gnathifera</taxon>
        <taxon>Rotifera</taxon>
        <taxon>Eurotatoria</taxon>
        <taxon>Bdelloidea</taxon>
        <taxon>Philodinida</taxon>
        <taxon>Philodinidae</taxon>
        <taxon>Didymodactylos</taxon>
    </lineage>
</organism>
<dbReference type="InterPro" id="IPR038732">
    <property type="entry name" value="HpyO/CreE_NAD-binding"/>
</dbReference>
<protein>
    <recommendedName>
        <fullName evidence="1">FAD-dependent urate hydroxylase HpyO/Asp monooxygenase CreE-like FAD/NAD(P)-binding domain-containing protein</fullName>
    </recommendedName>
</protein>
<dbReference type="PANTHER" id="PTHR40254">
    <property type="entry name" value="BLR0577 PROTEIN"/>
    <property type="match status" value="1"/>
</dbReference>
<evidence type="ECO:0000313" key="4">
    <source>
        <dbReference type="Proteomes" id="UP000663829"/>
    </source>
</evidence>
<feature type="domain" description="FAD-dependent urate hydroxylase HpyO/Asp monooxygenase CreE-like FAD/NAD(P)-binding" evidence="1">
    <location>
        <begin position="63"/>
        <end position="241"/>
    </location>
</feature>
<comment type="caution">
    <text evidence="2">The sequence shown here is derived from an EMBL/GenBank/DDBJ whole genome shotgun (WGS) entry which is preliminary data.</text>
</comment>
<name>A0A814QDJ9_9BILA</name>
<reference evidence="2" key="1">
    <citation type="submission" date="2021-02" db="EMBL/GenBank/DDBJ databases">
        <authorList>
            <person name="Nowell W R."/>
        </authorList>
    </citation>
    <scope>NUCLEOTIDE SEQUENCE</scope>
</reference>
<dbReference type="PANTHER" id="PTHR40254:SF1">
    <property type="entry name" value="BLR0577 PROTEIN"/>
    <property type="match status" value="1"/>
</dbReference>
<dbReference type="SUPFAM" id="SSF51905">
    <property type="entry name" value="FAD/NAD(P)-binding domain"/>
    <property type="match status" value="1"/>
</dbReference>
<dbReference type="AlphaFoldDB" id="A0A814QDJ9"/>
<dbReference type="Proteomes" id="UP000663829">
    <property type="component" value="Unassembled WGS sequence"/>
</dbReference>